<dbReference type="Gene3D" id="4.10.1000.40">
    <property type="match status" value="1"/>
</dbReference>
<dbReference type="InterPro" id="IPR040366">
    <property type="entry name" value="Nab2/ZC3H14"/>
</dbReference>
<sequence>MRRSTQVNHSVLGRPKRCFKWPNCVKGDQCQYHHPDRPCFSYPGCRFGNRCIYIHPLCTSGTSCSKKDCPYTHATGQKAQEIRTILVTHPVTSSSNVARTLAAKGTKSNTTQSNYCSRDTFIKFKKYDASK</sequence>
<name>A0A7R9QRX5_9ACAR</name>
<keyword evidence="5" id="KW-0677">Repeat</keyword>
<evidence type="ECO:0000313" key="11">
    <source>
        <dbReference type="EMBL" id="CAD7654897.1"/>
    </source>
</evidence>
<evidence type="ECO:0000256" key="8">
    <source>
        <dbReference type="ARBA" id="ARBA00023242"/>
    </source>
</evidence>
<dbReference type="InterPro" id="IPR000571">
    <property type="entry name" value="Znf_CCCH"/>
</dbReference>
<dbReference type="PROSITE" id="PS50103">
    <property type="entry name" value="ZF_C3H1"/>
    <property type="match status" value="2"/>
</dbReference>
<evidence type="ECO:0000256" key="3">
    <source>
        <dbReference type="ARBA" id="ARBA00015071"/>
    </source>
</evidence>
<keyword evidence="7 9" id="KW-0862">Zinc</keyword>
<proteinExistence type="inferred from homology"/>
<keyword evidence="4 9" id="KW-0479">Metal-binding</keyword>
<evidence type="ECO:0000256" key="7">
    <source>
        <dbReference type="ARBA" id="ARBA00022833"/>
    </source>
</evidence>
<keyword evidence="12" id="KW-1185">Reference proteome</keyword>
<dbReference type="EMBL" id="CAJPVJ010008680">
    <property type="protein sequence ID" value="CAG2172084.1"/>
    <property type="molecule type" value="Genomic_DNA"/>
</dbReference>
<dbReference type="GO" id="GO:0008143">
    <property type="term" value="F:poly(A) binding"/>
    <property type="evidence" value="ECO:0007669"/>
    <property type="project" value="InterPro"/>
</dbReference>
<dbReference type="Pfam" id="PF14608">
    <property type="entry name" value="zf-CCCH_2"/>
    <property type="match status" value="3"/>
</dbReference>
<evidence type="ECO:0000256" key="6">
    <source>
        <dbReference type="ARBA" id="ARBA00022771"/>
    </source>
</evidence>
<dbReference type="AlphaFoldDB" id="A0A7R9QRX5"/>
<evidence type="ECO:0000313" key="12">
    <source>
        <dbReference type="Proteomes" id="UP000728032"/>
    </source>
</evidence>
<feature type="zinc finger region" description="C3H1-type" evidence="9">
    <location>
        <begin position="12"/>
        <end position="37"/>
    </location>
</feature>
<dbReference type="Proteomes" id="UP000728032">
    <property type="component" value="Unassembled WGS sequence"/>
</dbReference>
<protein>
    <recommendedName>
        <fullName evidence="3">Zinc finger CCCH domain-containing protein 14</fullName>
    </recommendedName>
</protein>
<keyword evidence="8" id="KW-0539">Nucleus</keyword>
<feature type="zinc finger region" description="C3H1-type" evidence="9">
    <location>
        <begin position="38"/>
        <end position="58"/>
    </location>
</feature>
<organism evidence="11">
    <name type="scientific">Oppiella nova</name>
    <dbReference type="NCBI Taxonomy" id="334625"/>
    <lineage>
        <taxon>Eukaryota</taxon>
        <taxon>Metazoa</taxon>
        <taxon>Ecdysozoa</taxon>
        <taxon>Arthropoda</taxon>
        <taxon>Chelicerata</taxon>
        <taxon>Arachnida</taxon>
        <taxon>Acari</taxon>
        <taxon>Acariformes</taxon>
        <taxon>Sarcoptiformes</taxon>
        <taxon>Oribatida</taxon>
        <taxon>Brachypylina</taxon>
        <taxon>Oppioidea</taxon>
        <taxon>Oppiidae</taxon>
        <taxon>Oppiella</taxon>
    </lineage>
</organism>
<dbReference type="PANTHER" id="PTHR14738:SF29">
    <property type="entry name" value="ZINC FINGER CCCH DOMAIN-CONTAINING PROTEIN 14"/>
    <property type="match status" value="1"/>
</dbReference>
<accession>A0A7R9QRX5</accession>
<feature type="domain" description="C3H1-type" evidence="10">
    <location>
        <begin position="38"/>
        <end position="58"/>
    </location>
</feature>
<comment type="subcellular location">
    <subcellularLocation>
        <location evidence="1">Nucleus</location>
    </subcellularLocation>
</comment>
<dbReference type="GO" id="GO:0005737">
    <property type="term" value="C:cytoplasm"/>
    <property type="evidence" value="ECO:0007669"/>
    <property type="project" value="TreeGrafter"/>
</dbReference>
<gene>
    <name evidence="11" type="ORF">ONB1V03_LOCUS11542</name>
</gene>
<dbReference type="GO" id="GO:0005634">
    <property type="term" value="C:nucleus"/>
    <property type="evidence" value="ECO:0007669"/>
    <property type="project" value="UniProtKB-SubCell"/>
</dbReference>
<dbReference type="GO" id="GO:0043488">
    <property type="term" value="P:regulation of mRNA stability"/>
    <property type="evidence" value="ECO:0007669"/>
    <property type="project" value="InterPro"/>
</dbReference>
<comment type="similarity">
    <text evidence="2">Belongs to the ZC3H14 family.</text>
</comment>
<dbReference type="OrthoDB" id="5589010at2759"/>
<dbReference type="EMBL" id="OC923505">
    <property type="protein sequence ID" value="CAD7654897.1"/>
    <property type="molecule type" value="Genomic_DNA"/>
</dbReference>
<evidence type="ECO:0000259" key="10">
    <source>
        <dbReference type="PROSITE" id="PS50103"/>
    </source>
</evidence>
<dbReference type="GO" id="GO:0008270">
    <property type="term" value="F:zinc ion binding"/>
    <property type="evidence" value="ECO:0007669"/>
    <property type="project" value="UniProtKB-KW"/>
</dbReference>
<evidence type="ECO:0000256" key="5">
    <source>
        <dbReference type="ARBA" id="ARBA00022737"/>
    </source>
</evidence>
<evidence type="ECO:0000256" key="4">
    <source>
        <dbReference type="ARBA" id="ARBA00022723"/>
    </source>
</evidence>
<keyword evidence="6 9" id="KW-0863">Zinc-finger</keyword>
<evidence type="ECO:0000256" key="1">
    <source>
        <dbReference type="ARBA" id="ARBA00004123"/>
    </source>
</evidence>
<evidence type="ECO:0000256" key="2">
    <source>
        <dbReference type="ARBA" id="ARBA00008423"/>
    </source>
</evidence>
<reference evidence="11" key="1">
    <citation type="submission" date="2020-11" db="EMBL/GenBank/DDBJ databases">
        <authorList>
            <person name="Tran Van P."/>
        </authorList>
    </citation>
    <scope>NUCLEOTIDE SEQUENCE</scope>
</reference>
<evidence type="ECO:0000256" key="9">
    <source>
        <dbReference type="PROSITE-ProRule" id="PRU00723"/>
    </source>
</evidence>
<feature type="domain" description="C3H1-type" evidence="10">
    <location>
        <begin position="12"/>
        <end position="37"/>
    </location>
</feature>
<dbReference type="PANTHER" id="PTHR14738">
    <property type="entry name" value="ZINC FINGER CCCH DOMAIN-CONTAINING PROTEIN 14"/>
    <property type="match status" value="1"/>
</dbReference>